<comment type="caution">
    <text evidence="8">The sequence shown here is derived from an EMBL/GenBank/DDBJ whole genome shotgun (WGS) entry which is preliminary data.</text>
</comment>
<dbReference type="InterPro" id="IPR014717">
    <property type="entry name" value="Transl_elong_EF1B/ribsomal_bS6"/>
</dbReference>
<feature type="region of interest" description="Disordered" evidence="5">
    <location>
        <begin position="172"/>
        <end position="198"/>
    </location>
</feature>
<keyword evidence="6" id="KW-0472">Membrane</keyword>
<dbReference type="GO" id="GO:0005085">
    <property type="term" value="F:guanyl-nucleotide exchange factor activity"/>
    <property type="evidence" value="ECO:0007669"/>
    <property type="project" value="TreeGrafter"/>
</dbReference>
<dbReference type="Proteomes" id="UP000192578">
    <property type="component" value="Unassembled WGS sequence"/>
</dbReference>
<dbReference type="InterPro" id="IPR036219">
    <property type="entry name" value="eEF-1beta-like_sf"/>
</dbReference>
<dbReference type="CDD" id="cd00292">
    <property type="entry name" value="EF1B"/>
    <property type="match status" value="1"/>
</dbReference>
<dbReference type="InterPro" id="IPR014038">
    <property type="entry name" value="EF1B_bsu/dsu_GNE"/>
</dbReference>
<gene>
    <name evidence="8" type="ORF">BV898_11892</name>
</gene>
<feature type="domain" description="Translation elongation factor EF1B beta/delta subunit guanine nucleotide exchange" evidence="7">
    <location>
        <begin position="355"/>
        <end position="441"/>
    </location>
</feature>
<dbReference type="GO" id="GO:0003746">
    <property type="term" value="F:translation elongation factor activity"/>
    <property type="evidence" value="ECO:0007669"/>
    <property type="project" value="UniProtKB-KW"/>
</dbReference>
<evidence type="ECO:0000313" key="9">
    <source>
        <dbReference type="Proteomes" id="UP000192578"/>
    </source>
</evidence>
<feature type="transmembrane region" description="Helical" evidence="6">
    <location>
        <begin position="212"/>
        <end position="235"/>
    </location>
</feature>
<sequence length="441" mass="46830">MHSPKQLFSFHQLPFASTHAEIESLFRSPRLFPTNPSHESIFLNNEDGDLHQENGAPFAAGKVLPGCVCHLQSGTPLLRIQGSAGGKDLTKAATGGSKTGGKVTTSDAKPGSGTAVPVTTPAAPVSPQSPVSPTGNGGGWNAKKRARKNQNKKSKLVVDIADIRKDIVESLKSSSGSSGSSVTVAAPTTAAPTATGTEESHIDDSLLRFFTFAFRGLGFAFASLVLLLSSFLCYLCNLDNMPGAMDKLTRIDGEVKELRQEVQKFSKEVVNALAKLEQKLNSLNLGAPAQTSQTGAGTAPAKAAAPAKKEEAKKADDDIDLFGSDSDDEEAEKNRAARAAAHLEKKSKKPAVIAKSMITLDVKPWDDETDVKEMEKAVRSIEADGLLWGTSKFADVAFGIKKLVITCVVEDDKVGTDFLEESITAFEELVQSVDIASFNKI</sequence>
<evidence type="ECO:0000256" key="3">
    <source>
        <dbReference type="ARBA" id="ARBA00022917"/>
    </source>
</evidence>
<keyword evidence="4" id="KW-0175">Coiled coil</keyword>
<evidence type="ECO:0000259" key="7">
    <source>
        <dbReference type="SMART" id="SM00888"/>
    </source>
</evidence>
<keyword evidence="6" id="KW-1133">Transmembrane helix</keyword>
<keyword evidence="3" id="KW-0648">Protein biosynthesis</keyword>
<proteinExistence type="inferred from homology"/>
<evidence type="ECO:0000256" key="5">
    <source>
        <dbReference type="SAM" id="MobiDB-lite"/>
    </source>
</evidence>
<comment type="similarity">
    <text evidence="1">Belongs to the EF-1-beta/EF-1-delta family.</text>
</comment>
<keyword evidence="2 8" id="KW-0251">Elongation factor</keyword>
<evidence type="ECO:0000256" key="1">
    <source>
        <dbReference type="ARBA" id="ARBA00007411"/>
    </source>
</evidence>
<feature type="compositionally biased region" description="Basic and acidic residues" evidence="5">
    <location>
        <begin position="307"/>
        <end position="316"/>
    </location>
</feature>
<feature type="compositionally biased region" description="Low complexity" evidence="5">
    <location>
        <begin position="114"/>
        <end position="134"/>
    </location>
</feature>
<dbReference type="FunFam" id="3.30.70.60:FF:000001">
    <property type="entry name" value="Elongation factor 1-beta 1 like"/>
    <property type="match status" value="1"/>
</dbReference>
<accession>A0A1W0WFA5</accession>
<evidence type="ECO:0000256" key="2">
    <source>
        <dbReference type="ARBA" id="ARBA00022768"/>
    </source>
</evidence>
<feature type="compositionally biased region" description="Low complexity" evidence="5">
    <location>
        <begin position="91"/>
        <end position="106"/>
    </location>
</feature>
<dbReference type="OrthoDB" id="331763at2759"/>
<dbReference type="GO" id="GO:0005829">
    <property type="term" value="C:cytosol"/>
    <property type="evidence" value="ECO:0007669"/>
    <property type="project" value="TreeGrafter"/>
</dbReference>
<dbReference type="GO" id="GO:0005853">
    <property type="term" value="C:eukaryotic translation elongation factor 1 complex"/>
    <property type="evidence" value="ECO:0007669"/>
    <property type="project" value="InterPro"/>
</dbReference>
<evidence type="ECO:0000256" key="4">
    <source>
        <dbReference type="SAM" id="Coils"/>
    </source>
</evidence>
<dbReference type="SMART" id="SM00888">
    <property type="entry name" value="EF1_GNE"/>
    <property type="match status" value="1"/>
</dbReference>
<dbReference type="PANTHER" id="PTHR11595:SF26">
    <property type="entry name" value="ELONGATION FACTOR 1-DELTA"/>
    <property type="match status" value="1"/>
</dbReference>
<feature type="compositionally biased region" description="Acidic residues" evidence="5">
    <location>
        <begin position="317"/>
        <end position="331"/>
    </location>
</feature>
<dbReference type="AlphaFoldDB" id="A0A1W0WFA5"/>
<organism evidence="8 9">
    <name type="scientific">Hypsibius exemplaris</name>
    <name type="common">Freshwater tardigrade</name>
    <dbReference type="NCBI Taxonomy" id="2072580"/>
    <lineage>
        <taxon>Eukaryota</taxon>
        <taxon>Metazoa</taxon>
        <taxon>Ecdysozoa</taxon>
        <taxon>Tardigrada</taxon>
        <taxon>Eutardigrada</taxon>
        <taxon>Parachela</taxon>
        <taxon>Hypsibioidea</taxon>
        <taxon>Hypsibiidae</taxon>
        <taxon>Hypsibius</taxon>
    </lineage>
</organism>
<dbReference type="EMBL" id="MTYJ01000114">
    <property type="protein sequence ID" value="OQV13895.1"/>
    <property type="molecule type" value="Genomic_DNA"/>
</dbReference>
<evidence type="ECO:0000256" key="6">
    <source>
        <dbReference type="SAM" id="Phobius"/>
    </source>
</evidence>
<keyword evidence="9" id="KW-1185">Reference proteome</keyword>
<dbReference type="SUPFAM" id="SSF54984">
    <property type="entry name" value="eEF-1beta-like"/>
    <property type="match status" value="1"/>
</dbReference>
<dbReference type="PANTHER" id="PTHR11595">
    <property type="entry name" value="EF-HAND AND COILED-COIL DOMAIN-CONTAINING FAMILY MEMBER"/>
    <property type="match status" value="1"/>
</dbReference>
<keyword evidence="6" id="KW-0812">Transmembrane</keyword>
<dbReference type="Gene3D" id="3.30.70.60">
    <property type="match status" value="1"/>
</dbReference>
<feature type="compositionally biased region" description="Low complexity" evidence="5">
    <location>
        <begin position="294"/>
        <end position="306"/>
    </location>
</feature>
<feature type="region of interest" description="Disordered" evidence="5">
    <location>
        <begin position="85"/>
        <end position="153"/>
    </location>
</feature>
<reference evidence="9" key="1">
    <citation type="submission" date="2017-01" db="EMBL/GenBank/DDBJ databases">
        <title>Comparative genomics of anhydrobiosis in the tardigrade Hypsibius dujardini.</title>
        <authorList>
            <person name="Yoshida Y."/>
            <person name="Koutsovoulos G."/>
            <person name="Laetsch D."/>
            <person name="Stevens L."/>
            <person name="Kumar S."/>
            <person name="Horikawa D."/>
            <person name="Ishino K."/>
            <person name="Komine S."/>
            <person name="Tomita M."/>
            <person name="Blaxter M."/>
            <person name="Arakawa K."/>
        </authorList>
    </citation>
    <scope>NUCLEOTIDE SEQUENCE [LARGE SCALE GENOMIC DNA]</scope>
    <source>
        <strain evidence="9">Z151</strain>
    </source>
</reference>
<protein>
    <submittedName>
        <fullName evidence="8">Elongation factor 1-delta</fullName>
    </submittedName>
</protein>
<name>A0A1W0WFA5_HYPEX</name>
<feature type="coiled-coil region" evidence="4">
    <location>
        <begin position="248"/>
        <end position="275"/>
    </location>
</feature>
<feature type="compositionally biased region" description="Low complexity" evidence="5">
    <location>
        <begin position="173"/>
        <end position="197"/>
    </location>
</feature>
<evidence type="ECO:0000313" key="8">
    <source>
        <dbReference type="EMBL" id="OQV13895.1"/>
    </source>
</evidence>
<feature type="compositionally biased region" description="Basic residues" evidence="5">
    <location>
        <begin position="142"/>
        <end position="153"/>
    </location>
</feature>
<feature type="region of interest" description="Disordered" evidence="5">
    <location>
        <begin position="287"/>
        <end position="334"/>
    </location>
</feature>
<dbReference type="InterPro" id="IPR049720">
    <property type="entry name" value="EF1B_bsu/dsu"/>
</dbReference>
<dbReference type="Pfam" id="PF00736">
    <property type="entry name" value="EF1_GNE"/>
    <property type="match status" value="1"/>
</dbReference>